<reference evidence="3 4" key="2">
    <citation type="journal article" date="2008" name="Nature">
        <title>The Phaeodactylum genome reveals the evolutionary history of diatom genomes.</title>
        <authorList>
            <person name="Bowler C."/>
            <person name="Allen A.E."/>
            <person name="Badger J.H."/>
            <person name="Grimwood J."/>
            <person name="Jabbari K."/>
            <person name="Kuo A."/>
            <person name="Maheswari U."/>
            <person name="Martens C."/>
            <person name="Maumus F."/>
            <person name="Otillar R.P."/>
            <person name="Rayko E."/>
            <person name="Salamov A."/>
            <person name="Vandepoele K."/>
            <person name="Beszteri B."/>
            <person name="Gruber A."/>
            <person name="Heijde M."/>
            <person name="Katinka M."/>
            <person name="Mock T."/>
            <person name="Valentin K."/>
            <person name="Verret F."/>
            <person name="Berges J.A."/>
            <person name="Brownlee C."/>
            <person name="Cadoret J.P."/>
            <person name="Chiovitti A."/>
            <person name="Choi C.J."/>
            <person name="Coesel S."/>
            <person name="De Martino A."/>
            <person name="Detter J.C."/>
            <person name="Durkin C."/>
            <person name="Falciatore A."/>
            <person name="Fournet J."/>
            <person name="Haruta M."/>
            <person name="Huysman M.J."/>
            <person name="Jenkins B.D."/>
            <person name="Jiroutova K."/>
            <person name="Jorgensen R.E."/>
            <person name="Joubert Y."/>
            <person name="Kaplan A."/>
            <person name="Kroger N."/>
            <person name="Kroth P.G."/>
            <person name="La Roche J."/>
            <person name="Lindquist E."/>
            <person name="Lommer M."/>
            <person name="Martin-Jezequel V."/>
            <person name="Lopez P.J."/>
            <person name="Lucas S."/>
            <person name="Mangogna M."/>
            <person name="McGinnis K."/>
            <person name="Medlin L.K."/>
            <person name="Montsant A."/>
            <person name="Oudot-Le Secq M.P."/>
            <person name="Napoli C."/>
            <person name="Obornik M."/>
            <person name="Parker M.S."/>
            <person name="Petit J.L."/>
            <person name="Porcel B.M."/>
            <person name="Poulsen N."/>
            <person name="Robison M."/>
            <person name="Rychlewski L."/>
            <person name="Rynearson T.A."/>
            <person name="Schmutz J."/>
            <person name="Shapiro H."/>
            <person name="Siaut M."/>
            <person name="Stanley M."/>
            <person name="Sussman M.R."/>
            <person name="Taylor A.R."/>
            <person name="Vardi A."/>
            <person name="von Dassow P."/>
            <person name="Vyverman W."/>
            <person name="Willis A."/>
            <person name="Wyrwicz L.S."/>
            <person name="Rokhsar D.S."/>
            <person name="Weissenbach J."/>
            <person name="Armbrust E.V."/>
            <person name="Green B.R."/>
            <person name="Van de Peer Y."/>
            <person name="Grigoriev I.V."/>
        </authorList>
    </citation>
    <scope>NUCLEOTIDE SEQUENCE [LARGE SCALE GENOMIC DNA]</scope>
    <source>
        <strain evidence="3 4">CCMP1335</strain>
    </source>
</reference>
<evidence type="ECO:0000313" key="4">
    <source>
        <dbReference type="Proteomes" id="UP000001449"/>
    </source>
</evidence>
<keyword evidence="4" id="KW-1185">Reference proteome</keyword>
<evidence type="ECO:0000313" key="3">
    <source>
        <dbReference type="EMBL" id="EED87919.1"/>
    </source>
</evidence>
<accession>B8CEK7</accession>
<dbReference type="PANTHER" id="PTHR34060">
    <property type="entry name" value="POLYKETIDE CYCLASE / DEHYDRASE AND LIPID TRANSPORT PROTEIN"/>
    <property type="match status" value="1"/>
</dbReference>
<sequence length="469" mass="50876">MKALLRQTFSSATTQVQNLVPNKSLLSRGGSPIAGVLTDAALNAANIAKEEVRIRSIGVIQNRMLSRGGAGSSNAMELETQVRIEADAQVAMDAISLSKTSVADAFEQAESSIALAQRELERAKSELAEAKKDATLGLAVAEKAVAEAVVKARWGTESVMEVAFRDSGGVEEEKEGGKLESVVMENKVVAAEFSNESTEVLASEVVPEDTATQSDEVETQLSTDSWKADLSSLKYEDVDYTLTDMAPPFINEDECLVPGEPVVRVEKAPQNSRRIFAGIDIPVSVEDVWNLLTDYANLQKVIPNLVVNEILELYPGSGDGSIELVSNAALSDADQCQEIAQHMKGAVLKQVGGAKVVGINFSARTTLEVREWPQGMPDFAHFEEEVYEGKSRSTRVKESKGRELTRYVFPRPFALSSLPHKDISMQSIEKDDGEFRMYQGVWRMQPLPGCSPPGGSAMRLTYAVEGKVG</sequence>
<dbReference type="Pfam" id="PF03364">
    <property type="entry name" value="Polyketide_cyc"/>
    <property type="match status" value="1"/>
</dbReference>
<protein>
    <recommendedName>
        <fullName evidence="2">Coenzyme Q-binding protein COQ10 START domain-containing protein</fullName>
    </recommendedName>
</protein>
<dbReference type="InterPro" id="IPR005031">
    <property type="entry name" value="COQ10_START"/>
</dbReference>
<reference evidence="3 4" key="1">
    <citation type="journal article" date="2004" name="Science">
        <title>The genome of the diatom Thalassiosira pseudonana: ecology, evolution, and metabolism.</title>
        <authorList>
            <person name="Armbrust E.V."/>
            <person name="Berges J.A."/>
            <person name="Bowler C."/>
            <person name="Green B.R."/>
            <person name="Martinez D."/>
            <person name="Putnam N.H."/>
            <person name="Zhou S."/>
            <person name="Allen A.E."/>
            <person name="Apt K.E."/>
            <person name="Bechner M."/>
            <person name="Brzezinski M.A."/>
            <person name="Chaal B.K."/>
            <person name="Chiovitti A."/>
            <person name="Davis A.K."/>
            <person name="Demarest M.S."/>
            <person name="Detter J.C."/>
            <person name="Glavina T."/>
            <person name="Goodstein D."/>
            <person name="Hadi M.Z."/>
            <person name="Hellsten U."/>
            <person name="Hildebrand M."/>
            <person name="Jenkins B.D."/>
            <person name="Jurka J."/>
            <person name="Kapitonov V.V."/>
            <person name="Kroger N."/>
            <person name="Lau W.W."/>
            <person name="Lane T.W."/>
            <person name="Larimer F.W."/>
            <person name="Lippmeier J.C."/>
            <person name="Lucas S."/>
            <person name="Medina M."/>
            <person name="Montsant A."/>
            <person name="Obornik M."/>
            <person name="Parker M.S."/>
            <person name="Palenik B."/>
            <person name="Pazour G.J."/>
            <person name="Richardson P.M."/>
            <person name="Rynearson T.A."/>
            <person name="Saito M.A."/>
            <person name="Schwartz D.C."/>
            <person name="Thamatrakoln K."/>
            <person name="Valentin K."/>
            <person name="Vardi A."/>
            <person name="Wilkerson F.P."/>
            <person name="Rokhsar D.S."/>
        </authorList>
    </citation>
    <scope>NUCLEOTIDE SEQUENCE [LARGE SCALE GENOMIC DNA]</scope>
    <source>
        <strain evidence="3 4">CCMP1335</strain>
    </source>
</reference>
<dbReference type="InterPro" id="IPR023393">
    <property type="entry name" value="START-like_dom_sf"/>
</dbReference>
<dbReference type="SUPFAM" id="SSF55961">
    <property type="entry name" value="Bet v1-like"/>
    <property type="match status" value="1"/>
</dbReference>
<dbReference type="PANTHER" id="PTHR34060:SF1">
    <property type="entry name" value="POLYKETIDE CYCLASE _ DEHYDRASE AND LIPID TRANSPORT PROTEIN"/>
    <property type="match status" value="1"/>
</dbReference>
<dbReference type="PaxDb" id="35128-Thaps11453"/>
<evidence type="ECO:0000259" key="2">
    <source>
        <dbReference type="Pfam" id="PF03364"/>
    </source>
</evidence>
<dbReference type="InParanoid" id="B8CEK7"/>
<organism evidence="3 4">
    <name type="scientific">Thalassiosira pseudonana</name>
    <name type="common">Marine diatom</name>
    <name type="synonym">Cyclotella nana</name>
    <dbReference type="NCBI Taxonomy" id="35128"/>
    <lineage>
        <taxon>Eukaryota</taxon>
        <taxon>Sar</taxon>
        <taxon>Stramenopiles</taxon>
        <taxon>Ochrophyta</taxon>
        <taxon>Bacillariophyta</taxon>
        <taxon>Coscinodiscophyceae</taxon>
        <taxon>Thalassiosirophycidae</taxon>
        <taxon>Thalassiosirales</taxon>
        <taxon>Thalassiosiraceae</taxon>
        <taxon>Thalassiosira</taxon>
    </lineage>
</organism>
<dbReference type="AlphaFoldDB" id="B8CEK7"/>
<name>B8CEK7_THAPS</name>
<evidence type="ECO:0000256" key="1">
    <source>
        <dbReference type="SAM" id="Coils"/>
    </source>
</evidence>
<dbReference type="Proteomes" id="UP000001449">
    <property type="component" value="Chromosome 20"/>
</dbReference>
<dbReference type="eggNOG" id="ENOG502R2XI">
    <property type="taxonomic scope" value="Eukaryota"/>
</dbReference>
<dbReference type="RefSeq" id="XP_002294559.1">
    <property type="nucleotide sequence ID" value="XM_002294523.1"/>
</dbReference>
<dbReference type="Gene3D" id="3.30.530.20">
    <property type="match status" value="1"/>
</dbReference>
<feature type="coiled-coil region" evidence="1">
    <location>
        <begin position="106"/>
        <end position="133"/>
    </location>
</feature>
<keyword evidence="1" id="KW-0175">Coiled coil</keyword>
<proteinExistence type="predicted"/>
<dbReference type="EMBL" id="CM000652">
    <property type="protein sequence ID" value="EED87919.1"/>
    <property type="molecule type" value="Genomic_DNA"/>
</dbReference>
<gene>
    <name evidence="3" type="ORF">THAPSDRAFT_11453</name>
</gene>
<dbReference type="GeneID" id="7448496"/>
<feature type="domain" description="Coenzyme Q-binding protein COQ10 START" evidence="2">
    <location>
        <begin position="281"/>
        <end position="466"/>
    </location>
</feature>
<dbReference type="KEGG" id="tps:THAPSDRAFT_11453"/>
<dbReference type="HOGENOM" id="CLU_583322_0_0_1"/>